<evidence type="ECO:0000259" key="3">
    <source>
        <dbReference type="Pfam" id="PF01557"/>
    </source>
</evidence>
<sequence length="299" mass="32916">MPWQRLIKFQDPQGKVHYGEPIIDTADELAEKLALGTLEANQLTGDSIPDLRPSGIKSVVAELMGPLSPDDVPIIKCIGLNYIKHIKEAGRTPPPYPSIFIKGSPSIASWNEDILIHPVAQKDQLDYEGELCIYVGQDGKNIPRERALEYVAGYTVGNDITARTWQRDPDFAGNVPQWCFAKGFDRFAPVGPMIVSPEIVGHAGNLELQTLVNGQIRQYTNTSDLLFGVADIVSFCSQGTTLQKGTIIMTGTPAGVALGMNPPRWLNDGDTVEVKIQHLGSLKNRMVFERNGTVWHKKK</sequence>
<organism evidence="4 5">
    <name type="scientific">Knufia peltigerae</name>
    <dbReference type="NCBI Taxonomy" id="1002370"/>
    <lineage>
        <taxon>Eukaryota</taxon>
        <taxon>Fungi</taxon>
        <taxon>Dikarya</taxon>
        <taxon>Ascomycota</taxon>
        <taxon>Pezizomycotina</taxon>
        <taxon>Eurotiomycetes</taxon>
        <taxon>Chaetothyriomycetidae</taxon>
        <taxon>Chaetothyriales</taxon>
        <taxon>Trichomeriaceae</taxon>
        <taxon>Knufia</taxon>
    </lineage>
</organism>
<keyword evidence="5" id="KW-1185">Reference proteome</keyword>
<evidence type="ECO:0000256" key="1">
    <source>
        <dbReference type="ARBA" id="ARBA00010211"/>
    </source>
</evidence>
<dbReference type="GO" id="GO:0050163">
    <property type="term" value="F:oxaloacetate tautomerase activity"/>
    <property type="evidence" value="ECO:0007669"/>
    <property type="project" value="UniProtKB-ARBA"/>
</dbReference>
<keyword evidence="2" id="KW-0479">Metal-binding</keyword>
<evidence type="ECO:0000313" key="5">
    <source>
        <dbReference type="Proteomes" id="UP001172681"/>
    </source>
</evidence>
<dbReference type="InterPro" id="IPR036663">
    <property type="entry name" value="Fumarylacetoacetase_C_sf"/>
</dbReference>
<dbReference type="FunFam" id="3.90.850.10:FF:000002">
    <property type="entry name" value="2-hydroxyhepta-2,4-diene-1,7-dioate isomerase"/>
    <property type="match status" value="1"/>
</dbReference>
<dbReference type="InterPro" id="IPR011234">
    <property type="entry name" value="Fumarylacetoacetase-like_C"/>
</dbReference>
<feature type="domain" description="Fumarylacetoacetase-like C-terminal" evidence="3">
    <location>
        <begin position="76"/>
        <end position="286"/>
    </location>
</feature>
<dbReference type="GO" id="GO:0006107">
    <property type="term" value="P:oxaloacetate metabolic process"/>
    <property type="evidence" value="ECO:0007669"/>
    <property type="project" value="UniProtKB-ARBA"/>
</dbReference>
<evidence type="ECO:0000256" key="2">
    <source>
        <dbReference type="ARBA" id="ARBA00022723"/>
    </source>
</evidence>
<dbReference type="Proteomes" id="UP001172681">
    <property type="component" value="Unassembled WGS sequence"/>
</dbReference>
<dbReference type="Gene3D" id="3.90.850.10">
    <property type="entry name" value="Fumarylacetoacetase-like, C-terminal domain"/>
    <property type="match status" value="1"/>
</dbReference>
<dbReference type="Pfam" id="PF01557">
    <property type="entry name" value="FAA_hydrolase"/>
    <property type="match status" value="1"/>
</dbReference>
<comment type="similarity">
    <text evidence="1">Belongs to the FAH family.</text>
</comment>
<name>A0AA38YG48_9EURO</name>
<accession>A0AA38YG48</accession>
<comment type="caution">
    <text evidence="4">The sequence shown here is derived from an EMBL/GenBank/DDBJ whole genome shotgun (WGS) entry which is preliminary data.</text>
</comment>
<dbReference type="AlphaFoldDB" id="A0AA38YG48"/>
<dbReference type="PANTHER" id="PTHR11820:SF100">
    <property type="entry name" value="FUMARYLACETOACETATE HYDROLASE FAMILY PROTEIN (AFU_ORTHOLOGUE AFUA_4G01490)"/>
    <property type="match status" value="1"/>
</dbReference>
<evidence type="ECO:0000313" key="4">
    <source>
        <dbReference type="EMBL" id="KAJ9647508.1"/>
    </source>
</evidence>
<dbReference type="SUPFAM" id="SSF56529">
    <property type="entry name" value="FAH"/>
    <property type="match status" value="1"/>
</dbReference>
<reference evidence="4" key="1">
    <citation type="submission" date="2022-10" db="EMBL/GenBank/DDBJ databases">
        <title>Culturing micro-colonial fungi from biological soil crusts in the Mojave desert and describing Neophaeococcomyces mojavensis, and introducing the new genera and species Taxawa tesnikishii.</title>
        <authorList>
            <person name="Kurbessoian T."/>
            <person name="Stajich J.E."/>
        </authorList>
    </citation>
    <scope>NUCLEOTIDE SEQUENCE</scope>
    <source>
        <strain evidence="4">TK_35</strain>
    </source>
</reference>
<dbReference type="EMBL" id="JAPDRN010000001">
    <property type="protein sequence ID" value="KAJ9647508.1"/>
    <property type="molecule type" value="Genomic_DNA"/>
</dbReference>
<protein>
    <recommendedName>
        <fullName evidence="3">Fumarylacetoacetase-like C-terminal domain-containing protein</fullName>
    </recommendedName>
</protein>
<gene>
    <name evidence="4" type="ORF">H2204_000137</name>
</gene>
<dbReference type="GO" id="GO:0046872">
    <property type="term" value="F:metal ion binding"/>
    <property type="evidence" value="ECO:0007669"/>
    <property type="project" value="UniProtKB-KW"/>
</dbReference>
<proteinExistence type="inferred from homology"/>
<dbReference type="PANTHER" id="PTHR11820">
    <property type="entry name" value="ACYLPYRUVASE"/>
    <property type="match status" value="1"/>
</dbReference>